<dbReference type="Gene3D" id="3.40.50.150">
    <property type="entry name" value="Vaccinia Virus protein VP39"/>
    <property type="match status" value="2"/>
</dbReference>
<dbReference type="EMBL" id="RCUX01000007">
    <property type="protein sequence ID" value="RLP75379.1"/>
    <property type="molecule type" value="Genomic_DNA"/>
</dbReference>
<evidence type="ECO:0000256" key="2">
    <source>
        <dbReference type="ARBA" id="ARBA00022552"/>
    </source>
</evidence>
<sequence>MDLDFSALRRHPDVEGDNLHAVDATDRLILDEAAEALRGIPGEAVVVIGDHYGALTLGVIATHGLSGVRVSQDSLISEHALVGNAEHAGLAGTFVSLPLGAELLAGARVVLVQLPRQIAALDEIARLIAIHADPEVIVYSGGRIKHLSPAMNAVLGESFESVHASLARQKSRLLIASGPRAVEARPASRAEIQDPDLIVCAGTQTFAGASLDIGTRELLRFLPKFARWAKVAVDLGSGTGVIASAVAMARPNIHVIATDISADAVAATRATAEANGVADRVEARRDIGLSAQPDASVDLVLLNPPFHTGATVHAGLAEALFREAARVLRPGGELWTVYNTHLGYRGALGRIVGPTNQRARSTKFTVTVSTKADPAAAAASGAAAGSPAA</sequence>
<evidence type="ECO:0000256" key="3">
    <source>
        <dbReference type="ARBA" id="ARBA00022603"/>
    </source>
</evidence>
<evidence type="ECO:0000256" key="4">
    <source>
        <dbReference type="ARBA" id="ARBA00022679"/>
    </source>
</evidence>
<feature type="domain" description="RlmG N-terminal" evidence="6">
    <location>
        <begin position="7"/>
        <end position="176"/>
    </location>
</feature>
<evidence type="ECO:0000256" key="1">
    <source>
        <dbReference type="ARBA" id="ARBA00022490"/>
    </source>
</evidence>
<evidence type="ECO:0000313" key="8">
    <source>
        <dbReference type="Proteomes" id="UP000272503"/>
    </source>
</evidence>
<dbReference type="OrthoDB" id="29650at2"/>
<dbReference type="Pfam" id="PF26049">
    <property type="entry name" value="RLMG_N"/>
    <property type="match status" value="1"/>
</dbReference>
<dbReference type="GO" id="GO:0003676">
    <property type="term" value="F:nucleic acid binding"/>
    <property type="evidence" value="ECO:0007669"/>
    <property type="project" value="InterPro"/>
</dbReference>
<dbReference type="GO" id="GO:0032259">
    <property type="term" value="P:methylation"/>
    <property type="evidence" value="ECO:0007669"/>
    <property type="project" value="UniProtKB-KW"/>
</dbReference>
<comment type="caution">
    <text evidence="7">The sequence shown here is derived from an EMBL/GenBank/DDBJ whole genome shotgun (WGS) entry which is preliminary data.</text>
</comment>
<accession>A0A3L7A504</accession>
<reference evidence="7 8" key="1">
    <citation type="submission" date="2018-10" db="EMBL/GenBank/DDBJ databases">
        <authorList>
            <person name="Li J."/>
        </authorList>
    </citation>
    <scope>NUCLEOTIDE SEQUENCE [LARGE SCALE GENOMIC DNA]</scope>
    <source>
        <strain evidence="7 8">IF 016277</strain>
    </source>
</reference>
<keyword evidence="8" id="KW-1185">Reference proteome</keyword>
<dbReference type="SUPFAM" id="SSF53335">
    <property type="entry name" value="S-adenosyl-L-methionine-dependent methyltransferases"/>
    <property type="match status" value="1"/>
</dbReference>
<keyword evidence="4 7" id="KW-0808">Transferase</keyword>
<dbReference type="CDD" id="cd02440">
    <property type="entry name" value="AdoMet_MTases"/>
    <property type="match status" value="1"/>
</dbReference>
<evidence type="ECO:0000313" key="7">
    <source>
        <dbReference type="EMBL" id="RLP75379.1"/>
    </source>
</evidence>
<feature type="domain" description="Methyltransferase small" evidence="5">
    <location>
        <begin position="198"/>
        <end position="367"/>
    </location>
</feature>
<organism evidence="7 8">
    <name type="scientific">Mycetocola tolaasinivorans</name>
    <dbReference type="NCBI Taxonomy" id="76635"/>
    <lineage>
        <taxon>Bacteria</taxon>
        <taxon>Bacillati</taxon>
        <taxon>Actinomycetota</taxon>
        <taxon>Actinomycetes</taxon>
        <taxon>Micrococcales</taxon>
        <taxon>Microbacteriaceae</taxon>
        <taxon>Mycetocola</taxon>
    </lineage>
</organism>
<proteinExistence type="predicted"/>
<dbReference type="InterPro" id="IPR046977">
    <property type="entry name" value="RsmC/RlmG"/>
</dbReference>
<dbReference type="GO" id="GO:0008757">
    <property type="term" value="F:S-adenosylmethionine-dependent methyltransferase activity"/>
    <property type="evidence" value="ECO:0007669"/>
    <property type="project" value="InterPro"/>
</dbReference>
<dbReference type="GO" id="GO:0006364">
    <property type="term" value="P:rRNA processing"/>
    <property type="evidence" value="ECO:0007669"/>
    <property type="project" value="UniProtKB-KW"/>
</dbReference>
<evidence type="ECO:0000259" key="6">
    <source>
        <dbReference type="Pfam" id="PF26049"/>
    </source>
</evidence>
<dbReference type="Proteomes" id="UP000272503">
    <property type="component" value="Unassembled WGS sequence"/>
</dbReference>
<dbReference type="InterPro" id="IPR058679">
    <property type="entry name" value="RlmG_N"/>
</dbReference>
<keyword evidence="1" id="KW-0963">Cytoplasm</keyword>
<dbReference type="InterPro" id="IPR029063">
    <property type="entry name" value="SAM-dependent_MTases_sf"/>
</dbReference>
<keyword evidence="2" id="KW-0698">rRNA processing</keyword>
<evidence type="ECO:0000259" key="5">
    <source>
        <dbReference type="Pfam" id="PF05175"/>
    </source>
</evidence>
<keyword evidence="3 7" id="KW-0489">Methyltransferase</keyword>
<dbReference type="InterPro" id="IPR007848">
    <property type="entry name" value="Small_mtfrase_dom"/>
</dbReference>
<dbReference type="PANTHER" id="PTHR47816:SF5">
    <property type="entry name" value="RIBOSOMAL RNA LARGE SUBUNIT METHYLTRANSFERASE G"/>
    <property type="match status" value="1"/>
</dbReference>
<name>A0A3L7A504_9MICO</name>
<dbReference type="PANTHER" id="PTHR47816">
    <property type="entry name" value="RIBOSOMAL RNA SMALL SUBUNIT METHYLTRANSFERASE C"/>
    <property type="match status" value="1"/>
</dbReference>
<dbReference type="Pfam" id="PF05175">
    <property type="entry name" value="MTS"/>
    <property type="match status" value="1"/>
</dbReference>
<dbReference type="PROSITE" id="PS00092">
    <property type="entry name" value="N6_MTASE"/>
    <property type="match status" value="1"/>
</dbReference>
<gene>
    <name evidence="7" type="ORF">D9V32_10580</name>
</gene>
<protein>
    <submittedName>
        <fullName evidence="7">Methyltransferase domain-containing protein</fullName>
    </submittedName>
</protein>
<dbReference type="InterPro" id="IPR002052">
    <property type="entry name" value="DNA_methylase_N6_adenine_CS"/>
</dbReference>
<dbReference type="AlphaFoldDB" id="A0A3L7A504"/>
<dbReference type="GO" id="GO:0008170">
    <property type="term" value="F:N-methyltransferase activity"/>
    <property type="evidence" value="ECO:0007669"/>
    <property type="project" value="UniProtKB-ARBA"/>
</dbReference>